<keyword evidence="4" id="KW-1185">Reference proteome</keyword>
<gene>
    <name evidence="3" type="ORF">FRD01_12570</name>
</gene>
<evidence type="ECO:0000313" key="3">
    <source>
        <dbReference type="EMBL" id="QED28053.1"/>
    </source>
</evidence>
<evidence type="ECO:0000256" key="1">
    <source>
        <dbReference type="SAM" id="MobiDB-lite"/>
    </source>
</evidence>
<reference evidence="3 4" key="1">
    <citation type="submission" date="2019-08" db="EMBL/GenBank/DDBJ databases">
        <authorList>
            <person name="Liang Q."/>
        </authorList>
    </citation>
    <scope>NUCLEOTIDE SEQUENCE [LARGE SCALE GENOMIC DNA]</scope>
    <source>
        <strain evidence="3 4">V1718</strain>
    </source>
</reference>
<feature type="compositionally biased region" description="Basic and acidic residues" evidence="1">
    <location>
        <begin position="9"/>
        <end position="18"/>
    </location>
</feature>
<evidence type="ECO:0000259" key="2">
    <source>
        <dbReference type="PROSITE" id="PS51186"/>
    </source>
</evidence>
<dbReference type="CDD" id="cd04301">
    <property type="entry name" value="NAT_SF"/>
    <property type="match status" value="1"/>
</dbReference>
<dbReference type="EMBL" id="CP042467">
    <property type="protein sequence ID" value="QED28053.1"/>
    <property type="molecule type" value="Genomic_DNA"/>
</dbReference>
<dbReference type="Gene3D" id="3.40.630.30">
    <property type="match status" value="1"/>
</dbReference>
<dbReference type="InterPro" id="IPR016181">
    <property type="entry name" value="Acyl_CoA_acyltransferase"/>
</dbReference>
<dbReference type="PROSITE" id="PS51186">
    <property type="entry name" value="GNAT"/>
    <property type="match status" value="1"/>
</dbReference>
<dbReference type="Proteomes" id="UP000321595">
    <property type="component" value="Chromosome"/>
</dbReference>
<dbReference type="Pfam" id="PF00583">
    <property type="entry name" value="Acetyltransf_1"/>
    <property type="match status" value="1"/>
</dbReference>
<feature type="domain" description="N-acetyltransferase" evidence="2">
    <location>
        <begin position="147"/>
        <end position="289"/>
    </location>
</feature>
<feature type="region of interest" description="Disordered" evidence="1">
    <location>
        <begin position="1"/>
        <end position="25"/>
    </location>
</feature>
<accession>A0A5B8XVE8</accession>
<dbReference type="SUPFAM" id="SSF55729">
    <property type="entry name" value="Acyl-CoA N-acyltransferases (Nat)"/>
    <property type="match status" value="1"/>
</dbReference>
<keyword evidence="3" id="KW-0808">Transferase</keyword>
<dbReference type="InterPro" id="IPR000182">
    <property type="entry name" value="GNAT_dom"/>
</dbReference>
<evidence type="ECO:0000313" key="4">
    <source>
        <dbReference type="Proteomes" id="UP000321595"/>
    </source>
</evidence>
<dbReference type="RefSeq" id="WP_146960141.1">
    <property type="nucleotide sequence ID" value="NZ_CP042467.1"/>
</dbReference>
<sequence length="301" mass="32874">MSLLSVVEEALRPDHESPQKNTVELQASGITLEVVDDLYSDRVRCDHPPSDVDGNALGESLVELAEDCGRGRVVALVDAGLAPAMEETGFELEGVIPGFYRGEDDCAVLGYGVEEARMDLAHEEAVRAADKVLQRPWPAFDLEKAPAHISELATLKDAQEIADLLGETFVDYPTPSSDPEYIAEQIESGTPFRIIREGGVIAACASADLVPEALTAELTDCATRPSHRGRGLMQSILHRLMLDLQEMGYPTAFTLARARIPGVNRAFQKLGFKHRGRMARSCRIGKGFEDMNIWSTVITQP</sequence>
<dbReference type="GO" id="GO:0016747">
    <property type="term" value="F:acyltransferase activity, transferring groups other than amino-acyl groups"/>
    <property type="evidence" value="ECO:0007669"/>
    <property type="project" value="InterPro"/>
</dbReference>
<dbReference type="OrthoDB" id="9790652at2"/>
<dbReference type="AlphaFoldDB" id="A0A5B8XVE8"/>
<name>A0A5B8XVE8_9DELT</name>
<proteinExistence type="predicted"/>
<protein>
    <submittedName>
        <fullName evidence="3">GNAT family N-acetyltransferase</fullName>
    </submittedName>
</protein>
<organism evidence="3 4">
    <name type="scientific">Microvenator marinus</name>
    <dbReference type="NCBI Taxonomy" id="2600177"/>
    <lineage>
        <taxon>Bacteria</taxon>
        <taxon>Deltaproteobacteria</taxon>
        <taxon>Bradymonadales</taxon>
        <taxon>Microvenatoraceae</taxon>
        <taxon>Microvenator</taxon>
    </lineage>
</organism>
<dbReference type="KEGG" id="bbae:FRD01_12570"/>